<evidence type="ECO:0000256" key="1">
    <source>
        <dbReference type="SAM" id="MobiDB-lite"/>
    </source>
</evidence>
<sequence>GGKPAPRHGPERRRVGAGRATAAAGAARRPAAHDGPAGRARRHPPLAEDRMPMAPTAARLPALEHGAPLLPGLAERRRPGPPAPGAARAGPRRGRPRALPDARHHGRAVGEDHRARRGARLRRAQAGEGAQAAHPGGHPRPAHHQQGRPGQHAGPPGGRAPAGWPAPAVPGDPHHDGRRRPREPRVRAGAGANGGVAAGRREAPRARLPRRRAGPDRRAQLRPARAQPAAQQGLRVPRPDRRDDGRHRRDPPDAEPPRAGL</sequence>
<feature type="compositionally biased region" description="Low complexity" evidence="1">
    <location>
        <begin position="17"/>
        <end position="38"/>
    </location>
</feature>
<feature type="compositionally biased region" description="Low complexity" evidence="1">
    <location>
        <begin position="221"/>
        <end position="236"/>
    </location>
</feature>
<feature type="non-terminal residue" evidence="2">
    <location>
        <position position="1"/>
    </location>
</feature>
<reference evidence="2" key="1">
    <citation type="submission" date="2020-02" db="EMBL/GenBank/DDBJ databases">
        <authorList>
            <person name="Meier V. D."/>
        </authorList>
    </citation>
    <scope>NUCLEOTIDE SEQUENCE</scope>
    <source>
        <strain evidence="2">AVDCRST_MAG08</strain>
    </source>
</reference>
<feature type="compositionally biased region" description="Basic and acidic residues" evidence="1">
    <location>
        <begin position="237"/>
        <end position="261"/>
    </location>
</feature>
<accession>A0A6J4HS40</accession>
<evidence type="ECO:0000313" key="2">
    <source>
        <dbReference type="EMBL" id="CAA9232303.1"/>
    </source>
</evidence>
<feature type="compositionally biased region" description="Low complexity" evidence="1">
    <location>
        <begin position="147"/>
        <end position="171"/>
    </location>
</feature>
<gene>
    <name evidence="2" type="ORF">AVDCRST_MAG08-1175</name>
</gene>
<proteinExistence type="predicted"/>
<dbReference type="AlphaFoldDB" id="A0A6J4HS40"/>
<organism evidence="2">
    <name type="scientific">uncultured Acetobacteraceae bacterium</name>
    <dbReference type="NCBI Taxonomy" id="169975"/>
    <lineage>
        <taxon>Bacteria</taxon>
        <taxon>Pseudomonadati</taxon>
        <taxon>Pseudomonadota</taxon>
        <taxon>Alphaproteobacteria</taxon>
        <taxon>Acetobacterales</taxon>
        <taxon>Acetobacteraceae</taxon>
        <taxon>environmental samples</taxon>
    </lineage>
</organism>
<dbReference type="EMBL" id="CADCTG010000116">
    <property type="protein sequence ID" value="CAA9232303.1"/>
    <property type="molecule type" value="Genomic_DNA"/>
</dbReference>
<feature type="region of interest" description="Disordered" evidence="1">
    <location>
        <begin position="1"/>
        <end position="261"/>
    </location>
</feature>
<feature type="compositionally biased region" description="Basic and acidic residues" evidence="1">
    <location>
        <begin position="98"/>
        <end position="114"/>
    </location>
</feature>
<feature type="non-terminal residue" evidence="2">
    <location>
        <position position="261"/>
    </location>
</feature>
<feature type="compositionally biased region" description="Low complexity" evidence="1">
    <location>
        <begin position="124"/>
        <end position="136"/>
    </location>
</feature>
<name>A0A6J4HS40_9PROT</name>
<protein>
    <submittedName>
        <fullName evidence="2">Mobile element protein</fullName>
    </submittedName>
</protein>